<accession>A0A084WCF1</accession>
<gene>
    <name evidence="2" type="ORF">ZHAS_00015952</name>
</gene>
<keyword evidence="4" id="KW-1185">Reference proteome</keyword>
<proteinExistence type="predicted"/>
<dbReference type="EnsemblMetazoa" id="ASIC015952-RA">
    <property type="protein sequence ID" value="ASIC015952-PA"/>
    <property type="gene ID" value="ASIC015952"/>
</dbReference>
<name>A0A084WCF1_ANOSI</name>
<reference evidence="3" key="2">
    <citation type="submission" date="2020-05" db="UniProtKB">
        <authorList>
            <consortium name="EnsemblMetazoa"/>
        </authorList>
    </citation>
    <scope>IDENTIFICATION</scope>
</reference>
<evidence type="ECO:0000313" key="3">
    <source>
        <dbReference type="EnsemblMetazoa" id="ASIC015952-PA"/>
    </source>
</evidence>
<reference evidence="2 4" key="1">
    <citation type="journal article" date="2014" name="BMC Genomics">
        <title>Genome sequence of Anopheles sinensis provides insight into genetics basis of mosquito competence for malaria parasites.</title>
        <authorList>
            <person name="Zhou D."/>
            <person name="Zhang D."/>
            <person name="Ding G."/>
            <person name="Shi L."/>
            <person name="Hou Q."/>
            <person name="Ye Y."/>
            <person name="Xu Y."/>
            <person name="Zhou H."/>
            <person name="Xiong C."/>
            <person name="Li S."/>
            <person name="Yu J."/>
            <person name="Hong S."/>
            <person name="Yu X."/>
            <person name="Zou P."/>
            <person name="Chen C."/>
            <person name="Chang X."/>
            <person name="Wang W."/>
            <person name="Lv Y."/>
            <person name="Sun Y."/>
            <person name="Ma L."/>
            <person name="Shen B."/>
            <person name="Zhu C."/>
        </authorList>
    </citation>
    <scope>NUCLEOTIDE SEQUENCE [LARGE SCALE GENOMIC DNA]</scope>
</reference>
<evidence type="ECO:0000256" key="1">
    <source>
        <dbReference type="SAM" id="MobiDB-lite"/>
    </source>
</evidence>
<dbReference type="AlphaFoldDB" id="A0A084WCF1"/>
<organism evidence="2">
    <name type="scientific">Anopheles sinensis</name>
    <name type="common">Mosquito</name>
    <dbReference type="NCBI Taxonomy" id="74873"/>
    <lineage>
        <taxon>Eukaryota</taxon>
        <taxon>Metazoa</taxon>
        <taxon>Ecdysozoa</taxon>
        <taxon>Arthropoda</taxon>
        <taxon>Hexapoda</taxon>
        <taxon>Insecta</taxon>
        <taxon>Pterygota</taxon>
        <taxon>Neoptera</taxon>
        <taxon>Endopterygota</taxon>
        <taxon>Diptera</taxon>
        <taxon>Nematocera</taxon>
        <taxon>Culicoidea</taxon>
        <taxon>Culicidae</taxon>
        <taxon>Anophelinae</taxon>
        <taxon>Anopheles</taxon>
    </lineage>
</organism>
<dbReference type="EMBL" id="KE525335">
    <property type="protein sequence ID" value="KFB47895.1"/>
    <property type="molecule type" value="Genomic_DNA"/>
</dbReference>
<feature type="region of interest" description="Disordered" evidence="1">
    <location>
        <begin position="43"/>
        <end position="69"/>
    </location>
</feature>
<protein>
    <submittedName>
        <fullName evidence="2 3">NERD domain-containing protein</fullName>
    </submittedName>
</protein>
<dbReference type="VEuPathDB" id="VectorBase:ASIC015952"/>
<dbReference type="Proteomes" id="UP000030765">
    <property type="component" value="Unassembled WGS sequence"/>
</dbReference>
<sequence>MLGKPSGLPLVLICPKTDANRLKITAPSGCGFGTETSVKIDASRARTSEKMNEEVISESILDGREGTGV</sequence>
<evidence type="ECO:0000313" key="2">
    <source>
        <dbReference type="EMBL" id="KFB47895.1"/>
    </source>
</evidence>
<evidence type="ECO:0000313" key="4">
    <source>
        <dbReference type="Proteomes" id="UP000030765"/>
    </source>
</evidence>
<feature type="compositionally biased region" description="Basic and acidic residues" evidence="1">
    <location>
        <begin position="43"/>
        <end position="53"/>
    </location>
</feature>
<dbReference type="EMBL" id="ATLV01022664">
    <property type="status" value="NOT_ANNOTATED_CDS"/>
    <property type="molecule type" value="Genomic_DNA"/>
</dbReference>